<dbReference type="Proteomes" id="UP000287033">
    <property type="component" value="Unassembled WGS sequence"/>
</dbReference>
<gene>
    <name evidence="1" type="ORF">chiPu_0029888</name>
</gene>
<evidence type="ECO:0000313" key="2">
    <source>
        <dbReference type="Proteomes" id="UP000287033"/>
    </source>
</evidence>
<evidence type="ECO:0000313" key="1">
    <source>
        <dbReference type="EMBL" id="GCC45470.1"/>
    </source>
</evidence>
<dbReference type="AlphaFoldDB" id="A0A401TS18"/>
<sequence length="50" mass="5631">MLGWIPKTLLGEQRWNGRQVGEESGNGFTGRIEKNRVGMVLEVIAMETEL</sequence>
<accession>A0A401TS18</accession>
<reference evidence="1 2" key="1">
    <citation type="journal article" date="2018" name="Nat. Ecol. Evol.">
        <title>Shark genomes provide insights into elasmobranch evolution and the origin of vertebrates.</title>
        <authorList>
            <person name="Hara Y"/>
            <person name="Yamaguchi K"/>
            <person name="Onimaru K"/>
            <person name="Kadota M"/>
            <person name="Koyanagi M"/>
            <person name="Keeley SD"/>
            <person name="Tatsumi K"/>
            <person name="Tanaka K"/>
            <person name="Motone F"/>
            <person name="Kageyama Y"/>
            <person name="Nozu R"/>
            <person name="Adachi N"/>
            <person name="Nishimura O"/>
            <person name="Nakagawa R"/>
            <person name="Tanegashima C"/>
            <person name="Kiyatake I"/>
            <person name="Matsumoto R"/>
            <person name="Murakumo K"/>
            <person name="Nishida K"/>
            <person name="Terakita A"/>
            <person name="Kuratani S"/>
            <person name="Sato K"/>
            <person name="Hyodo S Kuraku.S."/>
        </authorList>
    </citation>
    <scope>NUCLEOTIDE SEQUENCE [LARGE SCALE GENOMIC DNA]</scope>
</reference>
<keyword evidence="2" id="KW-1185">Reference proteome</keyword>
<comment type="caution">
    <text evidence="1">The sequence shown here is derived from an EMBL/GenBank/DDBJ whole genome shotgun (WGS) entry which is preliminary data.</text>
</comment>
<proteinExistence type="predicted"/>
<organism evidence="1 2">
    <name type="scientific">Chiloscyllium punctatum</name>
    <name type="common">Brownbanded bambooshark</name>
    <name type="synonym">Hemiscyllium punctatum</name>
    <dbReference type="NCBI Taxonomy" id="137246"/>
    <lineage>
        <taxon>Eukaryota</taxon>
        <taxon>Metazoa</taxon>
        <taxon>Chordata</taxon>
        <taxon>Craniata</taxon>
        <taxon>Vertebrata</taxon>
        <taxon>Chondrichthyes</taxon>
        <taxon>Elasmobranchii</taxon>
        <taxon>Galeomorphii</taxon>
        <taxon>Galeoidea</taxon>
        <taxon>Orectolobiformes</taxon>
        <taxon>Hemiscylliidae</taxon>
        <taxon>Chiloscyllium</taxon>
    </lineage>
</organism>
<protein>
    <submittedName>
        <fullName evidence="1">Uncharacterized protein</fullName>
    </submittedName>
</protein>
<dbReference type="EMBL" id="BEZZ01168966">
    <property type="protein sequence ID" value="GCC45470.1"/>
    <property type="molecule type" value="Genomic_DNA"/>
</dbReference>
<name>A0A401TS18_CHIPU</name>
<feature type="non-terminal residue" evidence="1">
    <location>
        <position position="50"/>
    </location>
</feature>